<gene>
    <name evidence="3" type="ORF">JYK02_35405</name>
</gene>
<evidence type="ECO:0000256" key="2">
    <source>
        <dbReference type="SAM" id="SignalP"/>
    </source>
</evidence>
<dbReference type="PROSITE" id="PS51257">
    <property type="entry name" value="PROKAR_LIPOPROTEIN"/>
    <property type="match status" value="1"/>
</dbReference>
<feature type="region of interest" description="Disordered" evidence="1">
    <location>
        <begin position="24"/>
        <end position="73"/>
    </location>
</feature>
<feature type="chain" id="PRO_5046817001" evidence="2">
    <location>
        <begin position="27"/>
        <end position="267"/>
    </location>
</feature>
<feature type="compositionally biased region" description="Low complexity" evidence="1">
    <location>
        <begin position="32"/>
        <end position="41"/>
    </location>
</feature>
<reference evidence="3 4" key="1">
    <citation type="submission" date="2021-02" db="EMBL/GenBank/DDBJ databases">
        <title>De Novo genome assembly of isolated myxobacteria.</title>
        <authorList>
            <person name="Stevens D.C."/>
        </authorList>
    </citation>
    <scope>NUCLEOTIDE SEQUENCE [LARGE SCALE GENOMIC DNA]</scope>
    <source>
        <strain evidence="3 4">ATCC 29039</strain>
    </source>
</reference>
<comment type="caution">
    <text evidence="3">The sequence shown here is derived from an EMBL/GenBank/DDBJ whole genome shotgun (WGS) entry which is preliminary data.</text>
</comment>
<dbReference type="Pfam" id="PF01391">
    <property type="entry name" value="Collagen"/>
    <property type="match status" value="1"/>
</dbReference>
<name>A0ABS3DNA3_9BACT</name>
<sequence>MRQWLSLPIPLVLCLSLLACSSEGPAGPQGPQGPAGAQGPAGPAGGPVGPPGPKGEPGPQGPQGPQGAPGDTGAQVCTPNKPFCDGVLLSYCTRSGTDAVSFGPCGGGSPTNPAGCHTTECPDGAAACCRTQKATCQWSFTQPATSGINFGIYNPVQGSCYAPSACAQDLFTLQIVPGVVPGTCPTPPSSSLYLSVTRPLPTLGQAITLPNPKVQLSISGAGASCYSWTGSVTIHADVPTWRVSVDATCSESGKGAIRLVGSANGDV</sequence>
<evidence type="ECO:0000256" key="1">
    <source>
        <dbReference type="SAM" id="MobiDB-lite"/>
    </source>
</evidence>
<accession>A0ABS3DNA3</accession>
<evidence type="ECO:0000313" key="3">
    <source>
        <dbReference type="EMBL" id="MBN8232817.1"/>
    </source>
</evidence>
<dbReference type="InterPro" id="IPR008160">
    <property type="entry name" value="Collagen"/>
</dbReference>
<dbReference type="Proteomes" id="UP000664052">
    <property type="component" value="Unassembled WGS sequence"/>
</dbReference>
<dbReference type="EMBL" id="JAFIMU010000013">
    <property type="protein sequence ID" value="MBN8232817.1"/>
    <property type="molecule type" value="Genomic_DNA"/>
</dbReference>
<proteinExistence type="predicted"/>
<dbReference type="PANTHER" id="PTHR24637:SF422">
    <property type="entry name" value="COLLAGEN IV NC1 DOMAIN-CONTAINING PROTEIN"/>
    <property type="match status" value="1"/>
</dbReference>
<protein>
    <submittedName>
        <fullName evidence="3">Collagen-like protein</fullName>
    </submittedName>
</protein>
<evidence type="ECO:0000313" key="4">
    <source>
        <dbReference type="Proteomes" id="UP000664052"/>
    </source>
</evidence>
<keyword evidence="2" id="KW-0732">Signal</keyword>
<feature type="compositionally biased region" description="Pro residues" evidence="1">
    <location>
        <begin position="48"/>
        <end position="62"/>
    </location>
</feature>
<keyword evidence="4" id="KW-1185">Reference proteome</keyword>
<dbReference type="PANTHER" id="PTHR24637">
    <property type="entry name" value="COLLAGEN"/>
    <property type="match status" value="1"/>
</dbReference>
<feature type="signal peptide" evidence="2">
    <location>
        <begin position="1"/>
        <end position="26"/>
    </location>
</feature>
<organism evidence="3 4">
    <name type="scientific">Corallococcus macrosporus</name>
    <dbReference type="NCBI Taxonomy" id="35"/>
    <lineage>
        <taxon>Bacteria</taxon>
        <taxon>Pseudomonadati</taxon>
        <taxon>Myxococcota</taxon>
        <taxon>Myxococcia</taxon>
        <taxon>Myxococcales</taxon>
        <taxon>Cystobacterineae</taxon>
        <taxon>Myxococcaceae</taxon>
        <taxon>Corallococcus</taxon>
    </lineage>
</organism>
<dbReference type="Gene3D" id="1.20.5.320">
    <property type="entry name" value="6-Phosphogluconate Dehydrogenase, domain 3"/>
    <property type="match status" value="1"/>
</dbReference>
<feature type="compositionally biased region" description="Low complexity" evidence="1">
    <location>
        <begin position="63"/>
        <end position="73"/>
    </location>
</feature>